<dbReference type="Proteomes" id="UP000324222">
    <property type="component" value="Unassembled WGS sequence"/>
</dbReference>
<reference evidence="1 2" key="1">
    <citation type="submission" date="2019-05" db="EMBL/GenBank/DDBJ databases">
        <title>Another draft genome of Portunus trituberculatus and its Hox gene families provides insights of decapod evolution.</title>
        <authorList>
            <person name="Jeong J.-H."/>
            <person name="Song I."/>
            <person name="Kim S."/>
            <person name="Choi T."/>
            <person name="Kim D."/>
            <person name="Ryu S."/>
            <person name="Kim W."/>
        </authorList>
    </citation>
    <scope>NUCLEOTIDE SEQUENCE [LARGE SCALE GENOMIC DNA]</scope>
    <source>
        <tissue evidence="1">Muscle</tissue>
    </source>
</reference>
<protein>
    <submittedName>
        <fullName evidence="1">Uncharacterized protein</fullName>
    </submittedName>
</protein>
<dbReference type="EMBL" id="VSRR010010003">
    <property type="protein sequence ID" value="MPC51173.1"/>
    <property type="molecule type" value="Genomic_DNA"/>
</dbReference>
<keyword evidence="2" id="KW-1185">Reference proteome</keyword>
<evidence type="ECO:0000313" key="2">
    <source>
        <dbReference type="Proteomes" id="UP000324222"/>
    </source>
</evidence>
<gene>
    <name evidence="1" type="ORF">E2C01_045013</name>
</gene>
<name>A0A5B7G1P5_PORTR</name>
<dbReference type="AlphaFoldDB" id="A0A5B7G1P5"/>
<evidence type="ECO:0000313" key="1">
    <source>
        <dbReference type="EMBL" id="MPC51173.1"/>
    </source>
</evidence>
<organism evidence="1 2">
    <name type="scientific">Portunus trituberculatus</name>
    <name type="common">Swimming crab</name>
    <name type="synonym">Neptunus trituberculatus</name>
    <dbReference type="NCBI Taxonomy" id="210409"/>
    <lineage>
        <taxon>Eukaryota</taxon>
        <taxon>Metazoa</taxon>
        <taxon>Ecdysozoa</taxon>
        <taxon>Arthropoda</taxon>
        <taxon>Crustacea</taxon>
        <taxon>Multicrustacea</taxon>
        <taxon>Malacostraca</taxon>
        <taxon>Eumalacostraca</taxon>
        <taxon>Eucarida</taxon>
        <taxon>Decapoda</taxon>
        <taxon>Pleocyemata</taxon>
        <taxon>Brachyura</taxon>
        <taxon>Eubrachyura</taxon>
        <taxon>Portunoidea</taxon>
        <taxon>Portunidae</taxon>
        <taxon>Portuninae</taxon>
        <taxon>Portunus</taxon>
    </lineage>
</organism>
<accession>A0A5B7G1P5</accession>
<proteinExistence type="predicted"/>
<sequence>MTRGDGGGPTITTVTVQVVVCCCQVAEATWNDSKKPAAGEPAVVYYAYDAHVTRSSRSLKGQRG</sequence>
<comment type="caution">
    <text evidence="1">The sequence shown here is derived from an EMBL/GenBank/DDBJ whole genome shotgun (WGS) entry which is preliminary data.</text>
</comment>